<keyword evidence="5 7" id="KW-1133">Transmembrane helix</keyword>
<dbReference type="PANTHER" id="PTHR36838:SF3">
    <property type="entry name" value="TRANSPORTER AUXIN EFFLUX CARRIER EC FAMILY"/>
    <property type="match status" value="1"/>
</dbReference>
<feature type="transmembrane region" description="Helical" evidence="7">
    <location>
        <begin position="65"/>
        <end position="84"/>
    </location>
</feature>
<dbReference type="EMBL" id="JANFFA010000002">
    <property type="protein sequence ID" value="MDQ2094055.1"/>
    <property type="molecule type" value="Genomic_DNA"/>
</dbReference>
<evidence type="ECO:0000256" key="2">
    <source>
        <dbReference type="ARBA" id="ARBA00022448"/>
    </source>
</evidence>
<evidence type="ECO:0000256" key="5">
    <source>
        <dbReference type="ARBA" id="ARBA00022989"/>
    </source>
</evidence>
<reference evidence="8" key="2">
    <citation type="submission" date="2023-04" db="EMBL/GenBank/DDBJ databases">
        <title>'Rhodoalgimonas zhirmunskyi' gen. nov., isolated from a red alga.</title>
        <authorList>
            <person name="Nedashkovskaya O.I."/>
            <person name="Otstavnykh N.Y."/>
            <person name="Bystritskaya E.P."/>
            <person name="Balabanova L.A."/>
            <person name="Isaeva M.P."/>
        </authorList>
    </citation>
    <scope>NUCLEOTIDE SEQUENCE</scope>
    <source>
        <strain evidence="8">10Alg 79</strain>
    </source>
</reference>
<comment type="caution">
    <text evidence="8">The sequence shown here is derived from an EMBL/GenBank/DDBJ whole genome shotgun (WGS) entry which is preliminary data.</text>
</comment>
<feature type="transmembrane region" description="Helical" evidence="7">
    <location>
        <begin position="261"/>
        <end position="280"/>
    </location>
</feature>
<evidence type="ECO:0000313" key="8">
    <source>
        <dbReference type="EMBL" id="MDQ2094055.1"/>
    </source>
</evidence>
<feature type="transmembrane region" description="Helical" evidence="7">
    <location>
        <begin position="232"/>
        <end position="255"/>
    </location>
</feature>
<protein>
    <submittedName>
        <fullName evidence="8">AEC family transporter</fullName>
    </submittedName>
</protein>
<dbReference type="RefSeq" id="WP_317625676.1">
    <property type="nucleotide sequence ID" value="NZ_JANFFA010000002.1"/>
</dbReference>
<feature type="transmembrane region" description="Helical" evidence="7">
    <location>
        <begin position="121"/>
        <end position="145"/>
    </location>
</feature>
<feature type="transmembrane region" description="Helical" evidence="7">
    <location>
        <begin position="166"/>
        <end position="186"/>
    </location>
</feature>
<name>A0AAJ1U6R0_9RHOB</name>
<keyword evidence="4 7" id="KW-0812">Transmembrane</keyword>
<reference evidence="8" key="1">
    <citation type="submission" date="2022-07" db="EMBL/GenBank/DDBJ databases">
        <authorList>
            <person name="Otstavnykh N."/>
            <person name="Isaeva M."/>
            <person name="Bystritskaya E."/>
        </authorList>
    </citation>
    <scope>NUCLEOTIDE SEQUENCE</scope>
    <source>
        <strain evidence="8">10Alg 79</strain>
    </source>
</reference>
<evidence type="ECO:0000256" key="1">
    <source>
        <dbReference type="ARBA" id="ARBA00004141"/>
    </source>
</evidence>
<dbReference type="Proteomes" id="UP001227162">
    <property type="component" value="Unassembled WGS sequence"/>
</dbReference>
<dbReference type="GO" id="GO:0055085">
    <property type="term" value="P:transmembrane transport"/>
    <property type="evidence" value="ECO:0007669"/>
    <property type="project" value="InterPro"/>
</dbReference>
<evidence type="ECO:0000256" key="4">
    <source>
        <dbReference type="ARBA" id="ARBA00022692"/>
    </source>
</evidence>
<organism evidence="8 9">
    <name type="scientific">Rhodalgimonas zhirmunskyi</name>
    <dbReference type="NCBI Taxonomy" id="2964767"/>
    <lineage>
        <taxon>Bacteria</taxon>
        <taxon>Pseudomonadati</taxon>
        <taxon>Pseudomonadota</taxon>
        <taxon>Alphaproteobacteria</taxon>
        <taxon>Rhodobacterales</taxon>
        <taxon>Roseobacteraceae</taxon>
        <taxon>Rhodalgimonas</taxon>
    </lineage>
</organism>
<keyword evidence="2" id="KW-0813">Transport</keyword>
<dbReference type="InterPro" id="IPR004776">
    <property type="entry name" value="Mem_transp_PIN-like"/>
</dbReference>
<comment type="subcellular location">
    <subcellularLocation>
        <location evidence="1">Membrane</location>
        <topology evidence="1">Multi-pass membrane protein</topology>
    </subcellularLocation>
</comment>
<dbReference type="GO" id="GO:0016020">
    <property type="term" value="C:membrane"/>
    <property type="evidence" value="ECO:0007669"/>
    <property type="project" value="UniProtKB-SubCell"/>
</dbReference>
<feature type="transmembrane region" description="Helical" evidence="7">
    <location>
        <begin position="34"/>
        <end position="53"/>
    </location>
</feature>
<accession>A0AAJ1U6R0</accession>
<feature type="transmembrane region" description="Helical" evidence="7">
    <location>
        <begin position="198"/>
        <end position="220"/>
    </location>
</feature>
<evidence type="ECO:0000256" key="7">
    <source>
        <dbReference type="SAM" id="Phobius"/>
    </source>
</evidence>
<dbReference type="PANTHER" id="PTHR36838">
    <property type="entry name" value="AUXIN EFFLUX CARRIER FAMILY PROTEIN"/>
    <property type="match status" value="1"/>
</dbReference>
<dbReference type="Pfam" id="PF03547">
    <property type="entry name" value="Mem_trans"/>
    <property type="match status" value="1"/>
</dbReference>
<evidence type="ECO:0000256" key="3">
    <source>
        <dbReference type="ARBA" id="ARBA00022475"/>
    </source>
</evidence>
<keyword evidence="6 7" id="KW-0472">Membrane</keyword>
<sequence>MLAILSITFPIYVAMALGWGAVRRGVFKPADMPVLGGYVLNIALPALLFKAVATRDVHEVLDLTYMVVFMAGALATIAIAYAVFTASGVSPTRRAVGVMGTTCPNSGFIGYPVMLLAFPEIAGQVLALNMLVENFVIIPICLALMEAAKGGEVRLLAKLRNILLGVVKRPMVLALGAGLVVSLIGIEMPAPVLRLFDMLAASASALALFVIGGSLVGVPLRGNWVVSVQVALGKLILHPVMVALALMAAVALGLPPLAPELAAAVVISAAVPMFAIYALFAQELGHEGMASIAQILATTGAFFTLTVVLLILL</sequence>
<feature type="transmembrane region" description="Helical" evidence="7">
    <location>
        <begin position="292"/>
        <end position="312"/>
    </location>
</feature>
<dbReference type="AlphaFoldDB" id="A0AAJ1U6R0"/>
<gene>
    <name evidence="8" type="ORF">NOI20_08035</name>
</gene>
<evidence type="ECO:0000256" key="6">
    <source>
        <dbReference type="ARBA" id="ARBA00023136"/>
    </source>
</evidence>
<keyword evidence="3" id="KW-1003">Cell membrane</keyword>
<evidence type="ECO:0000313" key="9">
    <source>
        <dbReference type="Proteomes" id="UP001227162"/>
    </source>
</evidence>
<keyword evidence="9" id="KW-1185">Reference proteome</keyword>
<proteinExistence type="predicted"/>